<feature type="domain" description="DRBM" evidence="11">
    <location>
        <begin position="162"/>
        <end position="231"/>
    </location>
</feature>
<evidence type="ECO:0000313" key="14">
    <source>
        <dbReference type="Proteomes" id="UP000177810"/>
    </source>
</evidence>
<dbReference type="InterPro" id="IPR014720">
    <property type="entry name" value="dsRBD_dom"/>
</dbReference>
<evidence type="ECO:0000259" key="12">
    <source>
        <dbReference type="PROSITE" id="PS50142"/>
    </source>
</evidence>
<feature type="domain" description="RNase III" evidence="12">
    <location>
        <begin position="7"/>
        <end position="135"/>
    </location>
</feature>
<dbReference type="Gene3D" id="1.10.1520.10">
    <property type="entry name" value="Ribonuclease III domain"/>
    <property type="match status" value="1"/>
</dbReference>
<dbReference type="FunFam" id="1.10.1520.10:FF:000001">
    <property type="entry name" value="Ribonuclease 3"/>
    <property type="match status" value="1"/>
</dbReference>
<dbReference type="EC" id="3.1.26.3" evidence="9"/>
<dbReference type="GO" id="GO:0004525">
    <property type="term" value="F:ribonuclease III activity"/>
    <property type="evidence" value="ECO:0007669"/>
    <property type="project" value="UniProtKB-UniRule"/>
</dbReference>
<evidence type="ECO:0000256" key="2">
    <source>
        <dbReference type="ARBA" id="ARBA00010183"/>
    </source>
</evidence>
<evidence type="ECO:0000256" key="5">
    <source>
        <dbReference type="ARBA" id="ARBA00022722"/>
    </source>
</evidence>
<keyword evidence="4 9" id="KW-0507">mRNA processing</keyword>
<evidence type="ECO:0000256" key="7">
    <source>
        <dbReference type="ARBA" id="ARBA00022801"/>
    </source>
</evidence>
<comment type="similarity">
    <text evidence="2">Belongs to the ribonuclease III family.</text>
</comment>
<evidence type="ECO:0000256" key="8">
    <source>
        <dbReference type="ARBA" id="ARBA00022884"/>
    </source>
</evidence>
<keyword evidence="9" id="KW-0479">Metal-binding</keyword>
<dbReference type="HAMAP" id="MF_00104">
    <property type="entry name" value="RNase_III"/>
    <property type="match status" value="1"/>
</dbReference>
<keyword evidence="9" id="KW-0699">rRNA-binding</keyword>
<dbReference type="AlphaFoldDB" id="A0A1G2F1Z2"/>
<evidence type="ECO:0000256" key="3">
    <source>
        <dbReference type="ARBA" id="ARBA00022552"/>
    </source>
</evidence>
<evidence type="ECO:0000259" key="11">
    <source>
        <dbReference type="PROSITE" id="PS50137"/>
    </source>
</evidence>
<dbReference type="PANTHER" id="PTHR11207">
    <property type="entry name" value="RIBONUCLEASE III"/>
    <property type="match status" value="1"/>
</dbReference>
<feature type="binding site" evidence="9">
    <location>
        <position position="121"/>
    </location>
    <ligand>
        <name>Mg(2+)</name>
        <dbReference type="ChEBI" id="CHEBI:18420"/>
    </ligand>
</feature>
<comment type="caution">
    <text evidence="13">The sequence shown here is derived from an EMBL/GenBank/DDBJ whole genome shotgun (WGS) entry which is preliminary data.</text>
</comment>
<dbReference type="GO" id="GO:0046872">
    <property type="term" value="F:metal ion binding"/>
    <property type="evidence" value="ECO:0007669"/>
    <property type="project" value="UniProtKB-KW"/>
</dbReference>
<dbReference type="SUPFAM" id="SSF69065">
    <property type="entry name" value="RNase III domain-like"/>
    <property type="match status" value="1"/>
</dbReference>
<dbReference type="Pfam" id="PF14622">
    <property type="entry name" value="Ribonucleas_3_3"/>
    <property type="match status" value="1"/>
</dbReference>
<dbReference type="SMART" id="SM00358">
    <property type="entry name" value="DSRM"/>
    <property type="match status" value="1"/>
</dbReference>
<keyword evidence="9" id="KW-0819">tRNA processing</keyword>
<proteinExistence type="inferred from homology"/>
<feature type="binding site" evidence="9">
    <location>
        <position position="124"/>
    </location>
    <ligand>
        <name>Mg(2+)</name>
        <dbReference type="ChEBI" id="CHEBI:18420"/>
    </ligand>
</feature>
<keyword evidence="3 9" id="KW-0698">rRNA processing</keyword>
<dbReference type="PROSITE" id="PS50142">
    <property type="entry name" value="RNASE_3_2"/>
    <property type="match status" value="1"/>
</dbReference>
<dbReference type="GO" id="GO:0003725">
    <property type="term" value="F:double-stranded RNA binding"/>
    <property type="evidence" value="ECO:0007669"/>
    <property type="project" value="TreeGrafter"/>
</dbReference>
<gene>
    <name evidence="9" type="primary">rnc</name>
    <name evidence="13" type="ORF">A2V69_00355</name>
</gene>
<dbReference type="InterPro" id="IPR000999">
    <property type="entry name" value="RNase_III_dom"/>
</dbReference>
<dbReference type="EMBL" id="MHMT01000033">
    <property type="protein sequence ID" value="OGZ31782.1"/>
    <property type="molecule type" value="Genomic_DNA"/>
</dbReference>
<keyword evidence="5 9" id="KW-0540">Nuclease</keyword>
<dbReference type="GO" id="GO:0008033">
    <property type="term" value="P:tRNA processing"/>
    <property type="evidence" value="ECO:0007669"/>
    <property type="project" value="UniProtKB-KW"/>
</dbReference>
<name>A0A1G2F1Z2_9BACT</name>
<dbReference type="Proteomes" id="UP000177810">
    <property type="component" value="Unassembled WGS sequence"/>
</dbReference>
<dbReference type="GO" id="GO:0006364">
    <property type="term" value="P:rRNA processing"/>
    <property type="evidence" value="ECO:0007669"/>
    <property type="project" value="UniProtKB-UniRule"/>
</dbReference>
<dbReference type="InterPro" id="IPR011907">
    <property type="entry name" value="RNase_III"/>
</dbReference>
<comment type="function">
    <text evidence="9">Digests double-stranded RNA. Involved in the processing of primary rRNA transcript to yield the immediate precursors to the large and small rRNAs (23S and 16S). Processes some mRNAs, and tRNAs when they are encoded in the rRNA operon. Processes pre-crRNA and tracrRNA of type II CRISPR loci if present in the organism.</text>
</comment>
<dbReference type="Pfam" id="PF00035">
    <property type="entry name" value="dsrm"/>
    <property type="match status" value="1"/>
</dbReference>
<dbReference type="CDD" id="cd10845">
    <property type="entry name" value="DSRM_RNAse_III_family"/>
    <property type="match status" value="1"/>
</dbReference>
<dbReference type="GO" id="GO:0019843">
    <property type="term" value="F:rRNA binding"/>
    <property type="evidence" value="ECO:0007669"/>
    <property type="project" value="UniProtKB-KW"/>
</dbReference>
<dbReference type="Gene3D" id="3.30.160.20">
    <property type="match status" value="1"/>
</dbReference>
<dbReference type="PANTHER" id="PTHR11207:SF0">
    <property type="entry name" value="RIBONUCLEASE 3"/>
    <property type="match status" value="1"/>
</dbReference>
<keyword evidence="7 9" id="KW-0378">Hydrolase</keyword>
<dbReference type="GO" id="GO:0006397">
    <property type="term" value="P:mRNA processing"/>
    <property type="evidence" value="ECO:0007669"/>
    <property type="project" value="UniProtKB-UniRule"/>
</dbReference>
<dbReference type="STRING" id="1801990.A2V69_00355"/>
<accession>A0A1G2F1Z2</accession>
<dbReference type="PROSITE" id="PS50137">
    <property type="entry name" value="DS_RBD"/>
    <property type="match status" value="1"/>
</dbReference>
<dbReference type="SUPFAM" id="SSF54768">
    <property type="entry name" value="dsRNA-binding domain-like"/>
    <property type="match status" value="1"/>
</dbReference>
<dbReference type="GO" id="GO:0010468">
    <property type="term" value="P:regulation of gene expression"/>
    <property type="evidence" value="ECO:0007669"/>
    <property type="project" value="TreeGrafter"/>
</dbReference>
<evidence type="ECO:0000256" key="1">
    <source>
        <dbReference type="ARBA" id="ARBA00000109"/>
    </source>
</evidence>
<evidence type="ECO:0000256" key="9">
    <source>
        <dbReference type="HAMAP-Rule" id="MF_00104"/>
    </source>
</evidence>
<comment type="subunit">
    <text evidence="9">Homodimer.</text>
</comment>
<evidence type="ECO:0000256" key="10">
    <source>
        <dbReference type="SAM" id="MobiDB-lite"/>
    </source>
</evidence>
<dbReference type="PROSITE" id="PS00517">
    <property type="entry name" value="RNASE_3_1"/>
    <property type="match status" value="1"/>
</dbReference>
<organism evidence="13 14">
    <name type="scientific">Candidatus Portnoybacteria bacterium RBG_13_40_8</name>
    <dbReference type="NCBI Taxonomy" id="1801990"/>
    <lineage>
        <taxon>Bacteria</taxon>
        <taxon>Candidatus Portnoyibacteriota</taxon>
    </lineage>
</organism>
<sequence>MKITQNFNKLEETLGIKFKNKKLLHQAFVHRSCLNENPGIKTDHNERLEFLGDAVLELAVTRNLFNDYPNPEGELTTWRAALVNSKMLAEISTKLSFNDYLMLSKGESQDTGRARQFILANTFEALIGAIYLDQGFDKAEKFIKDKLLGELPKILEHKLYLDPKSHFQEHAQEKVGITPNYEVLKEEGPDHAKSFVVGVYLSSELIAKGKGPSKQAAQEDAARKGLKKKGWE</sequence>
<evidence type="ECO:0000313" key="13">
    <source>
        <dbReference type="EMBL" id="OGZ31782.1"/>
    </source>
</evidence>
<comment type="cofactor">
    <cofactor evidence="9">
        <name>Mg(2+)</name>
        <dbReference type="ChEBI" id="CHEBI:18420"/>
    </cofactor>
</comment>
<comment type="subcellular location">
    <subcellularLocation>
        <location evidence="9">Cytoplasm</location>
    </subcellularLocation>
</comment>
<evidence type="ECO:0000256" key="6">
    <source>
        <dbReference type="ARBA" id="ARBA00022759"/>
    </source>
</evidence>
<feature type="active site" evidence="9">
    <location>
        <position position="124"/>
    </location>
</feature>
<dbReference type="SMART" id="SM00535">
    <property type="entry name" value="RIBOc"/>
    <property type="match status" value="1"/>
</dbReference>
<dbReference type="NCBIfam" id="TIGR02191">
    <property type="entry name" value="RNaseIII"/>
    <property type="match status" value="1"/>
</dbReference>
<keyword evidence="9" id="KW-0963">Cytoplasm</keyword>
<dbReference type="CDD" id="cd00593">
    <property type="entry name" value="RIBOc"/>
    <property type="match status" value="1"/>
</dbReference>
<comment type="catalytic activity">
    <reaction evidence="1 9">
        <text>Endonucleolytic cleavage to 5'-phosphomonoester.</text>
        <dbReference type="EC" id="3.1.26.3"/>
    </reaction>
</comment>
<keyword evidence="6 9" id="KW-0255">Endonuclease</keyword>
<feature type="binding site" evidence="9">
    <location>
        <position position="49"/>
    </location>
    <ligand>
        <name>Mg(2+)</name>
        <dbReference type="ChEBI" id="CHEBI:18420"/>
    </ligand>
</feature>
<dbReference type="GO" id="GO:0005737">
    <property type="term" value="C:cytoplasm"/>
    <property type="evidence" value="ECO:0007669"/>
    <property type="project" value="UniProtKB-SubCell"/>
</dbReference>
<feature type="region of interest" description="Disordered" evidence="10">
    <location>
        <begin position="208"/>
        <end position="232"/>
    </location>
</feature>
<evidence type="ECO:0000256" key="4">
    <source>
        <dbReference type="ARBA" id="ARBA00022664"/>
    </source>
</evidence>
<keyword evidence="8 9" id="KW-0694">RNA-binding</keyword>
<feature type="active site" evidence="9">
    <location>
        <position position="53"/>
    </location>
</feature>
<protein>
    <recommendedName>
        <fullName evidence="9">Ribonuclease 3</fullName>
        <ecNumber evidence="9">3.1.26.3</ecNumber>
    </recommendedName>
    <alternativeName>
        <fullName evidence="9">Ribonuclease III</fullName>
        <shortName evidence="9">RNase III</shortName>
    </alternativeName>
</protein>
<reference evidence="13 14" key="1">
    <citation type="journal article" date="2016" name="Nat. Commun.">
        <title>Thousands of microbial genomes shed light on interconnected biogeochemical processes in an aquifer system.</title>
        <authorList>
            <person name="Anantharaman K."/>
            <person name="Brown C.T."/>
            <person name="Hug L.A."/>
            <person name="Sharon I."/>
            <person name="Castelle C.J."/>
            <person name="Probst A.J."/>
            <person name="Thomas B.C."/>
            <person name="Singh A."/>
            <person name="Wilkins M.J."/>
            <person name="Karaoz U."/>
            <person name="Brodie E.L."/>
            <person name="Williams K.H."/>
            <person name="Hubbard S.S."/>
            <person name="Banfield J.F."/>
        </authorList>
    </citation>
    <scope>NUCLEOTIDE SEQUENCE [LARGE SCALE GENOMIC DNA]</scope>
</reference>
<dbReference type="InterPro" id="IPR036389">
    <property type="entry name" value="RNase_III_sf"/>
</dbReference>
<keyword evidence="9" id="KW-0460">Magnesium</keyword>